<keyword evidence="2" id="KW-1185">Reference proteome</keyword>
<gene>
    <name evidence="1" type="ORF">SAPINGB_P004287</name>
</gene>
<reference evidence="1 2" key="1">
    <citation type="submission" date="2019-09" db="EMBL/GenBank/DDBJ databases">
        <authorList>
            <person name="Brejova B."/>
        </authorList>
    </citation>
    <scope>NUCLEOTIDE SEQUENCE [LARGE SCALE GENOMIC DNA]</scope>
</reference>
<evidence type="ECO:0000313" key="1">
    <source>
        <dbReference type="EMBL" id="VVT54837.1"/>
    </source>
</evidence>
<dbReference type="GeneID" id="43583102"/>
<protein>
    <submittedName>
        <fullName evidence="1">Uncharacterized protein</fullName>
    </submittedName>
</protein>
<dbReference type="AlphaFoldDB" id="A0A5E8BZ26"/>
<name>A0A5E8BZ26_9ASCO</name>
<accession>A0A5E8BZ26</accession>
<dbReference type="RefSeq" id="XP_031854893.1">
    <property type="nucleotide sequence ID" value="XM_031999002.1"/>
</dbReference>
<evidence type="ECO:0000313" key="2">
    <source>
        <dbReference type="Proteomes" id="UP000398389"/>
    </source>
</evidence>
<organism evidence="1 2">
    <name type="scientific">Magnusiomyces paraingens</name>
    <dbReference type="NCBI Taxonomy" id="2606893"/>
    <lineage>
        <taxon>Eukaryota</taxon>
        <taxon>Fungi</taxon>
        <taxon>Dikarya</taxon>
        <taxon>Ascomycota</taxon>
        <taxon>Saccharomycotina</taxon>
        <taxon>Dipodascomycetes</taxon>
        <taxon>Dipodascales</taxon>
        <taxon>Dipodascaceae</taxon>
        <taxon>Magnusiomyces</taxon>
    </lineage>
</organism>
<dbReference type="Proteomes" id="UP000398389">
    <property type="component" value="Unassembled WGS sequence"/>
</dbReference>
<dbReference type="EMBL" id="CABVLU010000003">
    <property type="protein sequence ID" value="VVT54837.1"/>
    <property type="molecule type" value="Genomic_DNA"/>
</dbReference>
<proteinExistence type="predicted"/>
<sequence>MIMNTSAYINLTSSENSTPQLSCLGYQNSLVFVPAQNNGVHLYVEAGTVNPAANESLEDLTASLDTVVHIHHLNNISPGVDRTYCN</sequence>